<dbReference type="SUPFAM" id="SSF52047">
    <property type="entry name" value="RNI-like"/>
    <property type="match status" value="1"/>
</dbReference>
<comment type="caution">
    <text evidence="2">The sequence shown here is derived from an EMBL/GenBank/DDBJ whole genome shotgun (WGS) entry which is preliminary data.</text>
</comment>
<dbReference type="Gene3D" id="3.80.10.10">
    <property type="entry name" value="Ribonuclease Inhibitor"/>
    <property type="match status" value="1"/>
</dbReference>
<dbReference type="Pfam" id="PF24758">
    <property type="entry name" value="LRR_At5g56370"/>
    <property type="match status" value="1"/>
</dbReference>
<dbReference type="Proteomes" id="UP001311915">
    <property type="component" value="Unassembled WGS sequence"/>
</dbReference>
<sequence>MSWNVDDFWQEASFSIGAPRWAELLSDILTNILEHLEVTEILESVQRVCTNWWRYPDDIEAPQLLEQICRIVVDRSQGHSLKLAIENFGNVDLLYYVAQRCNQLRHLRLVRCSGNFAGGFTIAAKNFPLLEELDIYYTSITKDDVESVGRSCPLLKSLILDDTSSYLVGSPASEDNDKALAIANNMPELRHLSYHTNNLTFEGLQAIFEGCPYLESPNLGFY</sequence>
<name>A0AAV9KCR4_9SOLN</name>
<dbReference type="SUPFAM" id="SSF81383">
    <property type="entry name" value="F-box domain"/>
    <property type="match status" value="1"/>
</dbReference>
<dbReference type="AlphaFoldDB" id="A0AAV9KCR4"/>
<accession>A0AAV9KCR4</accession>
<protein>
    <recommendedName>
        <fullName evidence="1">F-box/LRR-repeat protein 15/At3g58940/PEG3-like LRR domain-containing protein</fullName>
    </recommendedName>
</protein>
<feature type="domain" description="F-box/LRR-repeat protein 15/At3g58940/PEG3-like LRR" evidence="1">
    <location>
        <begin position="98"/>
        <end position="163"/>
    </location>
</feature>
<dbReference type="PANTHER" id="PTHR38926">
    <property type="entry name" value="F-BOX DOMAIN CONTAINING PROTEIN, EXPRESSED"/>
    <property type="match status" value="1"/>
</dbReference>
<dbReference type="InterPro" id="IPR055411">
    <property type="entry name" value="LRR_FXL15/At3g58940/PEG3-like"/>
</dbReference>
<organism evidence="2 3">
    <name type="scientific">Solanum pinnatisectum</name>
    <name type="common">tansyleaf nightshade</name>
    <dbReference type="NCBI Taxonomy" id="50273"/>
    <lineage>
        <taxon>Eukaryota</taxon>
        <taxon>Viridiplantae</taxon>
        <taxon>Streptophyta</taxon>
        <taxon>Embryophyta</taxon>
        <taxon>Tracheophyta</taxon>
        <taxon>Spermatophyta</taxon>
        <taxon>Magnoliopsida</taxon>
        <taxon>eudicotyledons</taxon>
        <taxon>Gunneridae</taxon>
        <taxon>Pentapetalae</taxon>
        <taxon>asterids</taxon>
        <taxon>lamiids</taxon>
        <taxon>Solanales</taxon>
        <taxon>Solanaceae</taxon>
        <taxon>Solanoideae</taxon>
        <taxon>Solaneae</taxon>
        <taxon>Solanum</taxon>
    </lineage>
</organism>
<dbReference type="PANTHER" id="PTHR38926:SF14">
    <property type="entry name" value="F-BOX PROTEIN SKIP19-LIKE"/>
    <property type="match status" value="1"/>
</dbReference>
<evidence type="ECO:0000313" key="3">
    <source>
        <dbReference type="Proteomes" id="UP001311915"/>
    </source>
</evidence>
<proteinExistence type="predicted"/>
<reference evidence="2 3" key="1">
    <citation type="submission" date="2023-10" db="EMBL/GenBank/DDBJ databases">
        <title>Genome-Wide Identification Analysis in wild type Solanum Pinnatisectum Reveals Some Genes Defensing Phytophthora Infestans.</title>
        <authorList>
            <person name="Sun C."/>
        </authorList>
    </citation>
    <scope>NUCLEOTIDE SEQUENCE [LARGE SCALE GENOMIC DNA]</scope>
    <source>
        <strain evidence="2">LQN</strain>
        <tissue evidence="2">Leaf</tissue>
    </source>
</reference>
<keyword evidence="3" id="KW-1185">Reference proteome</keyword>
<evidence type="ECO:0000313" key="2">
    <source>
        <dbReference type="EMBL" id="KAK4710270.1"/>
    </source>
</evidence>
<evidence type="ECO:0000259" key="1">
    <source>
        <dbReference type="Pfam" id="PF24758"/>
    </source>
</evidence>
<dbReference type="InterPro" id="IPR032675">
    <property type="entry name" value="LRR_dom_sf"/>
</dbReference>
<gene>
    <name evidence="2" type="ORF">R3W88_004783</name>
</gene>
<dbReference type="EMBL" id="JAWPEI010000011">
    <property type="protein sequence ID" value="KAK4710270.1"/>
    <property type="molecule type" value="Genomic_DNA"/>
</dbReference>
<dbReference type="InterPro" id="IPR036047">
    <property type="entry name" value="F-box-like_dom_sf"/>
</dbReference>